<gene>
    <name evidence="1" type="ORF">DPMN_023423</name>
</gene>
<protein>
    <recommendedName>
        <fullName evidence="3">Transposase</fullName>
    </recommendedName>
</protein>
<dbReference type="Proteomes" id="UP000828390">
    <property type="component" value="Unassembled WGS sequence"/>
</dbReference>
<accession>A0A9D4RBD6</accession>
<name>A0A9D4RBD6_DREPO</name>
<comment type="caution">
    <text evidence="1">The sequence shown here is derived from an EMBL/GenBank/DDBJ whole genome shotgun (WGS) entry which is preliminary data.</text>
</comment>
<organism evidence="1 2">
    <name type="scientific">Dreissena polymorpha</name>
    <name type="common">Zebra mussel</name>
    <name type="synonym">Mytilus polymorpha</name>
    <dbReference type="NCBI Taxonomy" id="45954"/>
    <lineage>
        <taxon>Eukaryota</taxon>
        <taxon>Metazoa</taxon>
        <taxon>Spiralia</taxon>
        <taxon>Lophotrochozoa</taxon>
        <taxon>Mollusca</taxon>
        <taxon>Bivalvia</taxon>
        <taxon>Autobranchia</taxon>
        <taxon>Heteroconchia</taxon>
        <taxon>Euheterodonta</taxon>
        <taxon>Imparidentia</taxon>
        <taxon>Neoheterodontei</taxon>
        <taxon>Myida</taxon>
        <taxon>Dreissenoidea</taxon>
        <taxon>Dreissenidae</taxon>
        <taxon>Dreissena</taxon>
    </lineage>
</organism>
<dbReference type="AlphaFoldDB" id="A0A9D4RBD6"/>
<keyword evidence="2" id="KW-1185">Reference proteome</keyword>
<evidence type="ECO:0000313" key="1">
    <source>
        <dbReference type="EMBL" id="KAH3860522.1"/>
    </source>
</evidence>
<dbReference type="EMBL" id="JAIWYP010000002">
    <property type="protein sequence ID" value="KAH3860522.1"/>
    <property type="molecule type" value="Genomic_DNA"/>
</dbReference>
<reference evidence="1" key="2">
    <citation type="submission" date="2020-11" db="EMBL/GenBank/DDBJ databases">
        <authorList>
            <person name="McCartney M.A."/>
            <person name="Auch B."/>
            <person name="Kono T."/>
            <person name="Mallez S."/>
            <person name="Becker A."/>
            <person name="Gohl D.M."/>
            <person name="Silverstein K.A.T."/>
            <person name="Koren S."/>
            <person name="Bechman K.B."/>
            <person name="Herman A."/>
            <person name="Abrahante J.E."/>
            <person name="Garbe J."/>
        </authorList>
    </citation>
    <scope>NUCLEOTIDE SEQUENCE</scope>
    <source>
        <strain evidence="1">Duluth1</strain>
        <tissue evidence="1">Whole animal</tissue>
    </source>
</reference>
<sequence>MKEAAEMGFGIDRQQLKAKAARLGISMRLKTPFINGIPVDDWVNGFLKRHKLSLRAKVALSTVPSRMLSPTATKKYFENLIETLTSLKLDKNRIVCGIWMKHSFP</sequence>
<proteinExistence type="predicted"/>
<evidence type="ECO:0008006" key="3">
    <source>
        <dbReference type="Google" id="ProtNLM"/>
    </source>
</evidence>
<reference evidence="1" key="1">
    <citation type="journal article" date="2019" name="bioRxiv">
        <title>The Genome of the Zebra Mussel, Dreissena polymorpha: A Resource for Invasive Species Research.</title>
        <authorList>
            <person name="McCartney M.A."/>
            <person name="Auch B."/>
            <person name="Kono T."/>
            <person name="Mallez S."/>
            <person name="Zhang Y."/>
            <person name="Obille A."/>
            <person name="Becker A."/>
            <person name="Abrahante J.E."/>
            <person name="Garbe J."/>
            <person name="Badalamenti J.P."/>
            <person name="Herman A."/>
            <person name="Mangelson H."/>
            <person name="Liachko I."/>
            <person name="Sullivan S."/>
            <person name="Sone E.D."/>
            <person name="Koren S."/>
            <person name="Silverstein K.A.T."/>
            <person name="Beckman K.B."/>
            <person name="Gohl D.M."/>
        </authorList>
    </citation>
    <scope>NUCLEOTIDE SEQUENCE</scope>
    <source>
        <strain evidence="1">Duluth1</strain>
        <tissue evidence="1">Whole animal</tissue>
    </source>
</reference>
<evidence type="ECO:0000313" key="2">
    <source>
        <dbReference type="Proteomes" id="UP000828390"/>
    </source>
</evidence>